<organism evidence="2">
    <name type="scientific">marine metagenome</name>
    <dbReference type="NCBI Taxonomy" id="408172"/>
    <lineage>
        <taxon>unclassified sequences</taxon>
        <taxon>metagenomes</taxon>
        <taxon>ecological metagenomes</taxon>
    </lineage>
</organism>
<accession>A0A382UYI3</accession>
<evidence type="ECO:0000256" key="1">
    <source>
        <dbReference type="SAM" id="MobiDB-lite"/>
    </source>
</evidence>
<evidence type="ECO:0000313" key="2">
    <source>
        <dbReference type="EMBL" id="SVD38758.1"/>
    </source>
</evidence>
<sequence>EHHQFSTPLTVDINSGNNWGEAH</sequence>
<feature type="non-terminal residue" evidence="2">
    <location>
        <position position="1"/>
    </location>
</feature>
<dbReference type="AlphaFoldDB" id="A0A382UYI3"/>
<reference evidence="2" key="1">
    <citation type="submission" date="2018-05" db="EMBL/GenBank/DDBJ databases">
        <authorList>
            <person name="Lanie J.A."/>
            <person name="Ng W.-L."/>
            <person name="Kazmierczak K.M."/>
            <person name="Andrzejewski T.M."/>
            <person name="Davidsen T.M."/>
            <person name="Wayne K.J."/>
            <person name="Tettelin H."/>
            <person name="Glass J.I."/>
            <person name="Rusch D."/>
            <person name="Podicherti R."/>
            <person name="Tsui H.-C.T."/>
            <person name="Winkler M.E."/>
        </authorList>
    </citation>
    <scope>NUCLEOTIDE SEQUENCE</scope>
</reference>
<dbReference type="EMBL" id="UINC01147430">
    <property type="protein sequence ID" value="SVD38758.1"/>
    <property type="molecule type" value="Genomic_DNA"/>
</dbReference>
<proteinExistence type="predicted"/>
<name>A0A382UYI3_9ZZZZ</name>
<gene>
    <name evidence="2" type="ORF">METZ01_LOCUS391612</name>
</gene>
<feature type="region of interest" description="Disordered" evidence="1">
    <location>
        <begin position="1"/>
        <end position="23"/>
    </location>
</feature>
<protein>
    <submittedName>
        <fullName evidence="2">Uncharacterized protein</fullName>
    </submittedName>
</protein>